<keyword evidence="2" id="KW-1185">Reference proteome</keyword>
<sequence>MRPIASATRDQNQNHVLAIFSFANSVTSLFTANTTAADAAFLLPLFVEGTEAGKLAPAGQKARYMSSLVSQCLHLRLNPMSMCRRRALNVKLRLAQAACGSPLSKTGSYPYGRTLFHSSVRRLGGT</sequence>
<gene>
    <name evidence="1" type="ORF">GALMADRAFT_251911</name>
</gene>
<reference evidence="2" key="1">
    <citation type="journal article" date="2014" name="Proc. Natl. Acad. Sci. U.S.A.">
        <title>Extensive sampling of basidiomycete genomes demonstrates inadequacy of the white-rot/brown-rot paradigm for wood decay fungi.</title>
        <authorList>
            <person name="Riley R."/>
            <person name="Salamov A.A."/>
            <person name="Brown D.W."/>
            <person name="Nagy L.G."/>
            <person name="Floudas D."/>
            <person name="Held B.W."/>
            <person name="Levasseur A."/>
            <person name="Lombard V."/>
            <person name="Morin E."/>
            <person name="Otillar R."/>
            <person name="Lindquist E.A."/>
            <person name="Sun H."/>
            <person name="LaButti K.M."/>
            <person name="Schmutz J."/>
            <person name="Jabbour D."/>
            <person name="Luo H."/>
            <person name="Baker S.E."/>
            <person name="Pisabarro A.G."/>
            <person name="Walton J.D."/>
            <person name="Blanchette R.A."/>
            <person name="Henrissat B."/>
            <person name="Martin F."/>
            <person name="Cullen D."/>
            <person name="Hibbett D.S."/>
            <person name="Grigoriev I.V."/>
        </authorList>
    </citation>
    <scope>NUCLEOTIDE SEQUENCE [LARGE SCALE GENOMIC DNA]</scope>
    <source>
        <strain evidence="2">CBS 339.88</strain>
    </source>
</reference>
<proteinExistence type="predicted"/>
<organism evidence="1 2">
    <name type="scientific">Galerina marginata (strain CBS 339.88)</name>
    <dbReference type="NCBI Taxonomy" id="685588"/>
    <lineage>
        <taxon>Eukaryota</taxon>
        <taxon>Fungi</taxon>
        <taxon>Dikarya</taxon>
        <taxon>Basidiomycota</taxon>
        <taxon>Agaricomycotina</taxon>
        <taxon>Agaricomycetes</taxon>
        <taxon>Agaricomycetidae</taxon>
        <taxon>Agaricales</taxon>
        <taxon>Agaricineae</taxon>
        <taxon>Strophariaceae</taxon>
        <taxon>Galerina</taxon>
    </lineage>
</organism>
<accession>A0A067STB7</accession>
<protein>
    <submittedName>
        <fullName evidence="1">Uncharacterized protein</fullName>
    </submittedName>
</protein>
<dbReference type="HOGENOM" id="CLU_1981746_0_0_1"/>
<name>A0A067STB7_GALM3</name>
<evidence type="ECO:0000313" key="1">
    <source>
        <dbReference type="EMBL" id="KDR73302.1"/>
    </source>
</evidence>
<dbReference type="Proteomes" id="UP000027222">
    <property type="component" value="Unassembled WGS sequence"/>
</dbReference>
<dbReference type="EMBL" id="KL142386">
    <property type="protein sequence ID" value="KDR73302.1"/>
    <property type="molecule type" value="Genomic_DNA"/>
</dbReference>
<dbReference type="AlphaFoldDB" id="A0A067STB7"/>
<evidence type="ECO:0000313" key="2">
    <source>
        <dbReference type="Proteomes" id="UP000027222"/>
    </source>
</evidence>